<dbReference type="SUPFAM" id="SSF101148">
    <property type="entry name" value="Plant invertase/pectin methylesterase inhibitor"/>
    <property type="match status" value="1"/>
</dbReference>
<dbReference type="CDD" id="cd15795">
    <property type="entry name" value="PMEI-Pla_a_1_like"/>
    <property type="match status" value="1"/>
</dbReference>
<organism evidence="6 7">
    <name type="scientific">Panicum miliaceum</name>
    <name type="common">Proso millet</name>
    <name type="synonym">Broomcorn millet</name>
    <dbReference type="NCBI Taxonomy" id="4540"/>
    <lineage>
        <taxon>Eukaryota</taxon>
        <taxon>Viridiplantae</taxon>
        <taxon>Streptophyta</taxon>
        <taxon>Embryophyta</taxon>
        <taxon>Tracheophyta</taxon>
        <taxon>Spermatophyta</taxon>
        <taxon>Magnoliopsida</taxon>
        <taxon>Liliopsida</taxon>
        <taxon>Poales</taxon>
        <taxon>Poaceae</taxon>
        <taxon>PACMAD clade</taxon>
        <taxon>Panicoideae</taxon>
        <taxon>Panicodae</taxon>
        <taxon>Paniceae</taxon>
        <taxon>Panicinae</taxon>
        <taxon>Panicum</taxon>
        <taxon>Panicum sect. Panicum</taxon>
    </lineage>
</organism>
<protein>
    <recommendedName>
        <fullName evidence="5">Pectinesterase inhibitor domain-containing protein</fullName>
    </recommendedName>
</protein>
<feature type="domain" description="Pectinesterase inhibitor" evidence="5">
    <location>
        <begin position="31"/>
        <end position="186"/>
    </location>
</feature>
<evidence type="ECO:0000313" key="7">
    <source>
        <dbReference type="Proteomes" id="UP000275267"/>
    </source>
</evidence>
<dbReference type="Proteomes" id="UP000275267">
    <property type="component" value="Unassembled WGS sequence"/>
</dbReference>
<evidence type="ECO:0000256" key="2">
    <source>
        <dbReference type="ARBA" id="ARBA00023157"/>
    </source>
</evidence>
<sequence length="191" mass="19743">MNVTMASSFSRASLALLLGLLLTAAHTKVAADVDPLLPICKTVGGGSTFFGIEFCMAALGSDSRSRNVSGEDPVYSTIAVDLLTANATSTAAKIDGILRNGGGKDDDATRQSLRSCRASYAGIVRRLPGCAAAVKARKYSEATASLEASAGSAKGCEDEFAKRGVASPLTAEDKNAFKLAKLAVALLRFTF</sequence>
<dbReference type="InterPro" id="IPR006501">
    <property type="entry name" value="Pectinesterase_inhib_dom"/>
</dbReference>
<dbReference type="InterPro" id="IPR034088">
    <property type="entry name" value="Pla_a_1-like"/>
</dbReference>
<dbReference type="FunFam" id="1.20.140.40:FF:000002">
    <property type="entry name" value="Putative invertase inhibitor"/>
    <property type="match status" value="1"/>
</dbReference>
<keyword evidence="2" id="KW-1015">Disulfide bond</keyword>
<accession>A0A3L6SVQ7</accession>
<dbReference type="GO" id="GO:0005576">
    <property type="term" value="C:extracellular region"/>
    <property type="evidence" value="ECO:0007669"/>
    <property type="project" value="UniProtKB-ARBA"/>
</dbReference>
<dbReference type="STRING" id="4540.A0A3L6SVQ7"/>
<feature type="chain" id="PRO_5018056860" description="Pectinesterase inhibitor domain-containing protein" evidence="4">
    <location>
        <begin position="32"/>
        <end position="191"/>
    </location>
</feature>
<dbReference type="SMART" id="SM00856">
    <property type="entry name" value="PMEI"/>
    <property type="match status" value="1"/>
</dbReference>
<dbReference type="Pfam" id="PF04043">
    <property type="entry name" value="PMEI"/>
    <property type="match status" value="1"/>
</dbReference>
<evidence type="ECO:0000256" key="3">
    <source>
        <dbReference type="ARBA" id="ARBA00038471"/>
    </source>
</evidence>
<dbReference type="NCBIfam" id="TIGR01614">
    <property type="entry name" value="PME_inhib"/>
    <property type="match status" value="1"/>
</dbReference>
<keyword evidence="7" id="KW-1185">Reference proteome</keyword>
<comment type="similarity">
    <text evidence="3">Belongs to the PMEI family.</text>
</comment>
<dbReference type="InterPro" id="IPR035513">
    <property type="entry name" value="Invertase/methylesterase_inhib"/>
</dbReference>
<gene>
    <name evidence="6" type="ORF">C2845_PM05G06460</name>
</gene>
<dbReference type="Gene3D" id="1.20.140.40">
    <property type="entry name" value="Invertase/pectin methylesterase inhibitor family protein"/>
    <property type="match status" value="1"/>
</dbReference>
<evidence type="ECO:0000259" key="5">
    <source>
        <dbReference type="SMART" id="SM00856"/>
    </source>
</evidence>
<evidence type="ECO:0000256" key="4">
    <source>
        <dbReference type="SAM" id="SignalP"/>
    </source>
</evidence>
<proteinExistence type="inferred from homology"/>
<dbReference type="AlphaFoldDB" id="A0A3L6SVQ7"/>
<evidence type="ECO:0000313" key="6">
    <source>
        <dbReference type="EMBL" id="RLN27816.1"/>
    </source>
</evidence>
<evidence type="ECO:0000256" key="1">
    <source>
        <dbReference type="ARBA" id="ARBA00022729"/>
    </source>
</evidence>
<dbReference type="EMBL" id="PQIB02000003">
    <property type="protein sequence ID" value="RLN27816.1"/>
    <property type="molecule type" value="Genomic_DNA"/>
</dbReference>
<dbReference type="OrthoDB" id="689831at2759"/>
<keyword evidence="1 4" id="KW-0732">Signal</keyword>
<dbReference type="GO" id="GO:0004857">
    <property type="term" value="F:enzyme inhibitor activity"/>
    <property type="evidence" value="ECO:0007669"/>
    <property type="project" value="InterPro"/>
</dbReference>
<comment type="caution">
    <text evidence="6">The sequence shown here is derived from an EMBL/GenBank/DDBJ whole genome shotgun (WGS) entry which is preliminary data.</text>
</comment>
<dbReference type="PANTHER" id="PTHR35357">
    <property type="entry name" value="OS02G0537100 PROTEIN"/>
    <property type="match status" value="1"/>
</dbReference>
<feature type="signal peptide" evidence="4">
    <location>
        <begin position="1"/>
        <end position="31"/>
    </location>
</feature>
<name>A0A3L6SVQ7_PANMI</name>
<dbReference type="PANTHER" id="PTHR35357:SF23">
    <property type="entry name" value="PECTINESTERASE INHIBITOR DOMAIN-CONTAINING PROTEIN"/>
    <property type="match status" value="1"/>
</dbReference>
<reference evidence="7" key="1">
    <citation type="journal article" date="2019" name="Nat. Commun.">
        <title>The genome of broomcorn millet.</title>
        <authorList>
            <person name="Zou C."/>
            <person name="Miki D."/>
            <person name="Li D."/>
            <person name="Tang Q."/>
            <person name="Xiao L."/>
            <person name="Rajput S."/>
            <person name="Deng P."/>
            <person name="Jia W."/>
            <person name="Huang R."/>
            <person name="Zhang M."/>
            <person name="Sun Y."/>
            <person name="Hu J."/>
            <person name="Fu X."/>
            <person name="Schnable P.S."/>
            <person name="Li F."/>
            <person name="Zhang H."/>
            <person name="Feng B."/>
            <person name="Zhu X."/>
            <person name="Liu R."/>
            <person name="Schnable J.C."/>
            <person name="Zhu J.-K."/>
            <person name="Zhang H."/>
        </authorList>
    </citation>
    <scope>NUCLEOTIDE SEQUENCE [LARGE SCALE GENOMIC DNA]</scope>
</reference>